<reference evidence="8" key="2">
    <citation type="submission" date="2020-09" db="EMBL/GenBank/DDBJ databases">
        <authorList>
            <person name="Sun Q."/>
            <person name="Zhou Y."/>
        </authorList>
    </citation>
    <scope>NUCLEOTIDE SEQUENCE</scope>
    <source>
        <strain evidence="8">CGMCC 1.12751</strain>
    </source>
</reference>
<dbReference type="SUPFAM" id="SSF51905">
    <property type="entry name" value="FAD/NAD(P)-binding domain"/>
    <property type="match status" value="1"/>
</dbReference>
<comment type="caution">
    <text evidence="8">The sequence shown here is derived from an EMBL/GenBank/DDBJ whole genome shotgun (WGS) entry which is preliminary data.</text>
</comment>
<keyword evidence="9" id="KW-1185">Reference proteome</keyword>
<keyword evidence="3 4" id="KW-0274">FAD</keyword>
<dbReference type="Proteomes" id="UP000625976">
    <property type="component" value="Unassembled WGS sequence"/>
</dbReference>
<dbReference type="AlphaFoldDB" id="A0A917LK86"/>
<dbReference type="InterPro" id="IPR016156">
    <property type="entry name" value="FAD/NAD-linked_Rdtase_dimer_sf"/>
</dbReference>
<evidence type="ECO:0000256" key="3">
    <source>
        <dbReference type="ARBA" id="ARBA00022827"/>
    </source>
</evidence>
<dbReference type="GO" id="GO:0000166">
    <property type="term" value="F:nucleotide binding"/>
    <property type="evidence" value="ECO:0007669"/>
    <property type="project" value="UniProtKB-KW"/>
</dbReference>
<evidence type="ECO:0000256" key="2">
    <source>
        <dbReference type="ARBA" id="ARBA00022630"/>
    </source>
</evidence>
<sequence length="449" mass="49526">MDYIEYDVFVIGSGVAGRYVAKTCAKAGMTVAIADNREFGGTCANRGCDPKKIILGPTEVFDFADNLMGKGISTLPKLNWKANQKFKKKFTDKVPAGTEKILEKLGVTLYHQSPTFIDKNTLLVEGKTIVAKKIVIATGQIPRVLDMEGAKFLKTSDDFLELKKLPKTIILIGAGYVGMEFAHMAARYGCDVTIMEQGSTTLKAFDPDLTTELVEISKKIGIKFLFNSEISSIEKLNKNYRVNYKKDDKNSSLKARMIFNTAGRVPAINELDLEKGKVAYSDNGISVNAFLQNTSNKDVYACGDVSDHSVPLTPLSGIEAKVVSENIINGNSSKIKIPNVPSAVFTLPNIATVGFSEAEAKKRYNNIIVKHEFVSDWYNAKRSNEKAYGYKILINERTNQIVGAHILGSYAVETINLFTMAINLKLTTDAVKNMIFIYPSWGNDIKSML</sequence>
<dbReference type="InterPro" id="IPR004099">
    <property type="entry name" value="Pyr_nucl-diS_OxRdtase_dimer"/>
</dbReference>
<dbReference type="SUPFAM" id="SSF55424">
    <property type="entry name" value="FAD/NAD-linked reductases, dimerisation (C-terminal) domain"/>
    <property type="match status" value="1"/>
</dbReference>
<dbReference type="PIRSF" id="PIRSF000350">
    <property type="entry name" value="Mercury_reductase_MerA"/>
    <property type="match status" value="1"/>
</dbReference>
<reference evidence="8" key="1">
    <citation type="journal article" date="2014" name="Int. J. Syst. Evol. Microbiol.">
        <title>Complete genome sequence of Corynebacterium casei LMG S-19264T (=DSM 44701T), isolated from a smear-ripened cheese.</title>
        <authorList>
            <consortium name="US DOE Joint Genome Institute (JGI-PGF)"/>
            <person name="Walter F."/>
            <person name="Albersmeier A."/>
            <person name="Kalinowski J."/>
            <person name="Ruckert C."/>
        </authorList>
    </citation>
    <scope>NUCLEOTIDE SEQUENCE</scope>
    <source>
        <strain evidence="8">CGMCC 1.12751</strain>
    </source>
</reference>
<evidence type="ECO:0000259" key="7">
    <source>
        <dbReference type="Pfam" id="PF07992"/>
    </source>
</evidence>
<dbReference type="Pfam" id="PF02852">
    <property type="entry name" value="Pyr_redox_dim"/>
    <property type="match status" value="1"/>
</dbReference>
<dbReference type="GO" id="GO:0016491">
    <property type="term" value="F:oxidoreductase activity"/>
    <property type="evidence" value="ECO:0007669"/>
    <property type="project" value="InterPro"/>
</dbReference>
<organism evidence="8 9">
    <name type="scientific">Bizionia arctica</name>
    <dbReference type="NCBI Taxonomy" id="1495645"/>
    <lineage>
        <taxon>Bacteria</taxon>
        <taxon>Pseudomonadati</taxon>
        <taxon>Bacteroidota</taxon>
        <taxon>Flavobacteriia</taxon>
        <taxon>Flavobacteriales</taxon>
        <taxon>Flavobacteriaceae</taxon>
        <taxon>Bizionia</taxon>
    </lineage>
</organism>
<comment type="similarity">
    <text evidence="1">Belongs to the class-I pyridine nucleotide-disulfide oxidoreductase family.</text>
</comment>
<evidence type="ECO:0000256" key="1">
    <source>
        <dbReference type="ARBA" id="ARBA00007532"/>
    </source>
</evidence>
<evidence type="ECO:0000256" key="4">
    <source>
        <dbReference type="PIRSR" id="PIRSR000350-3"/>
    </source>
</evidence>
<comment type="cofactor">
    <cofactor evidence="4">
        <name>FAD</name>
        <dbReference type="ChEBI" id="CHEBI:57692"/>
    </cofactor>
    <text evidence="4">Binds 1 FAD per subunit.</text>
</comment>
<dbReference type="RefSeq" id="WP_188461373.1">
    <property type="nucleotide sequence ID" value="NZ_BMFQ01000001.1"/>
</dbReference>
<dbReference type="PANTHER" id="PTHR43014:SF5">
    <property type="entry name" value="GLUTATHIONE REDUCTASE (NADPH)"/>
    <property type="match status" value="1"/>
</dbReference>
<dbReference type="Gene3D" id="3.50.50.60">
    <property type="entry name" value="FAD/NAD(P)-binding domain"/>
    <property type="match status" value="2"/>
</dbReference>
<keyword evidence="4" id="KW-0547">Nucleotide-binding</keyword>
<evidence type="ECO:0000313" key="8">
    <source>
        <dbReference type="EMBL" id="GGG35641.1"/>
    </source>
</evidence>
<feature type="binding site" evidence="4">
    <location>
        <position position="52"/>
    </location>
    <ligand>
        <name>FAD</name>
        <dbReference type="ChEBI" id="CHEBI:57692"/>
    </ligand>
</feature>
<name>A0A917LK86_9FLAO</name>
<keyword evidence="2" id="KW-0285">Flavoprotein</keyword>
<feature type="domain" description="Pyridine nucleotide-disulphide oxidoreductase dimerisation" evidence="6">
    <location>
        <begin position="340"/>
        <end position="446"/>
    </location>
</feature>
<dbReference type="InterPro" id="IPR036188">
    <property type="entry name" value="FAD/NAD-bd_sf"/>
</dbReference>
<dbReference type="PANTHER" id="PTHR43014">
    <property type="entry name" value="MERCURIC REDUCTASE"/>
    <property type="match status" value="1"/>
</dbReference>
<protein>
    <recommendedName>
        <fullName evidence="10">NAD(P)/FAD-dependent oxidoreductase</fullName>
    </recommendedName>
</protein>
<feature type="domain" description="FAD/NAD(P)-binding" evidence="7">
    <location>
        <begin position="6"/>
        <end position="313"/>
    </location>
</feature>
<dbReference type="Gene3D" id="3.30.390.30">
    <property type="match status" value="1"/>
</dbReference>
<feature type="disulfide bond" description="Redox-active" evidence="5">
    <location>
        <begin position="43"/>
        <end position="48"/>
    </location>
</feature>
<dbReference type="InterPro" id="IPR001100">
    <property type="entry name" value="Pyr_nuc-diS_OxRdtase"/>
</dbReference>
<feature type="binding site" evidence="4">
    <location>
        <position position="263"/>
    </location>
    <ligand>
        <name>NAD(+)</name>
        <dbReference type="ChEBI" id="CHEBI:57540"/>
    </ligand>
</feature>
<evidence type="ECO:0000259" key="6">
    <source>
        <dbReference type="Pfam" id="PF02852"/>
    </source>
</evidence>
<dbReference type="InterPro" id="IPR023753">
    <property type="entry name" value="FAD/NAD-binding_dom"/>
</dbReference>
<accession>A0A917LK86</accession>
<feature type="binding site" evidence="4">
    <location>
        <begin position="173"/>
        <end position="180"/>
    </location>
    <ligand>
        <name>NAD(+)</name>
        <dbReference type="ChEBI" id="CHEBI:57540"/>
    </ligand>
</feature>
<dbReference type="PRINTS" id="PR00368">
    <property type="entry name" value="FADPNR"/>
</dbReference>
<gene>
    <name evidence="8" type="ORF">GCM10010976_04160</name>
</gene>
<evidence type="ECO:0000313" key="9">
    <source>
        <dbReference type="Proteomes" id="UP000625976"/>
    </source>
</evidence>
<proteinExistence type="inferred from homology"/>
<keyword evidence="4" id="KW-0520">NAD</keyword>
<evidence type="ECO:0008006" key="10">
    <source>
        <dbReference type="Google" id="ProtNLM"/>
    </source>
</evidence>
<feature type="binding site" evidence="4">
    <location>
        <position position="196"/>
    </location>
    <ligand>
        <name>NAD(+)</name>
        <dbReference type="ChEBI" id="CHEBI:57540"/>
    </ligand>
</feature>
<dbReference type="EMBL" id="BMFQ01000001">
    <property type="protein sequence ID" value="GGG35641.1"/>
    <property type="molecule type" value="Genomic_DNA"/>
</dbReference>
<evidence type="ECO:0000256" key="5">
    <source>
        <dbReference type="PIRSR" id="PIRSR000350-4"/>
    </source>
</evidence>
<feature type="binding site" evidence="4">
    <location>
        <position position="304"/>
    </location>
    <ligand>
        <name>FAD</name>
        <dbReference type="ChEBI" id="CHEBI:57692"/>
    </ligand>
</feature>
<dbReference type="PRINTS" id="PR00411">
    <property type="entry name" value="PNDRDTASEI"/>
</dbReference>
<dbReference type="Pfam" id="PF07992">
    <property type="entry name" value="Pyr_redox_2"/>
    <property type="match status" value="1"/>
</dbReference>